<name>B1IJX6_CLOBK</name>
<sequence length="67" mass="7573">MASFIIGGILTIIPSEVLLTKPLMLPIFLFKIFTATFSSFAPYRTIDLNQLMRLCVINTIHKNAYIP</sequence>
<dbReference type="KEGG" id="cbb:CLD_3209"/>
<evidence type="ECO:0000313" key="2">
    <source>
        <dbReference type="Proteomes" id="UP000008541"/>
    </source>
</evidence>
<protein>
    <submittedName>
        <fullName evidence="1">Uncharacterized protein</fullName>
    </submittedName>
</protein>
<dbReference type="EMBL" id="CP000939">
    <property type="protein sequence ID" value="ACA46649.1"/>
    <property type="molecule type" value="Genomic_DNA"/>
</dbReference>
<dbReference type="HOGENOM" id="CLU_2804767_0_0_9"/>
<organism evidence="1 2">
    <name type="scientific">Clostridium botulinum (strain Okra / Type B1)</name>
    <dbReference type="NCBI Taxonomy" id="498213"/>
    <lineage>
        <taxon>Bacteria</taxon>
        <taxon>Bacillati</taxon>
        <taxon>Bacillota</taxon>
        <taxon>Clostridia</taxon>
        <taxon>Eubacteriales</taxon>
        <taxon>Clostridiaceae</taxon>
        <taxon>Clostridium</taxon>
    </lineage>
</organism>
<proteinExistence type="predicted"/>
<reference evidence="1 2" key="1">
    <citation type="journal article" date="2007" name="PLoS ONE">
        <title>Analysis of the neurotoxin complex genes in Clostridium botulinum A1-A4 and B1 strains: BoNT/A3, /Ba4 and /B1 clusters are located within plasmids.</title>
        <authorList>
            <person name="Smith T.J."/>
            <person name="Hill K.K."/>
            <person name="Foley B.T."/>
            <person name="Detter J.C."/>
            <person name="Munk A.C."/>
            <person name="Bruce D.C."/>
            <person name="Doggett N.A."/>
            <person name="Smith L.A."/>
            <person name="Marks J.D."/>
            <person name="Xie G."/>
            <person name="Brettin T.S."/>
        </authorList>
    </citation>
    <scope>NUCLEOTIDE SEQUENCE [LARGE SCALE GENOMIC DNA]</scope>
    <source>
        <strain evidence="2">Okra / Type B1</strain>
    </source>
</reference>
<accession>B1IJX6</accession>
<dbReference type="AlphaFoldDB" id="B1IJX6"/>
<dbReference type="Proteomes" id="UP000008541">
    <property type="component" value="Chromosome"/>
</dbReference>
<evidence type="ECO:0000313" key="1">
    <source>
        <dbReference type="EMBL" id="ACA46649.1"/>
    </source>
</evidence>
<gene>
    <name evidence="1" type="ordered locus">CLD_3209</name>
</gene>